<dbReference type="Proteomes" id="UP001652581">
    <property type="component" value="Chromosome 3"/>
</dbReference>
<dbReference type="Gene3D" id="3.30.1050.10">
    <property type="entry name" value="SCP2 sterol-binding domain"/>
    <property type="match status" value="1"/>
</dbReference>
<evidence type="ECO:0000256" key="8">
    <source>
        <dbReference type="ARBA" id="ARBA00023239"/>
    </source>
</evidence>
<dbReference type="SMART" id="SM00822">
    <property type="entry name" value="PKS_KR"/>
    <property type="match status" value="1"/>
</dbReference>
<dbReference type="PRINTS" id="PR00080">
    <property type="entry name" value="SDRFAMILY"/>
</dbReference>
<gene>
    <name evidence="11" type="primary">HSD17B4</name>
</gene>
<dbReference type="Pfam" id="PF02036">
    <property type="entry name" value="SCP2"/>
    <property type="match status" value="1"/>
</dbReference>
<keyword evidence="5" id="KW-0560">Oxidoreductase</keyword>
<keyword evidence="6" id="KW-0443">Lipid metabolism</keyword>
<dbReference type="Gene3D" id="3.40.50.720">
    <property type="entry name" value="NAD(P)-binding Rossmann-like Domain"/>
    <property type="match status" value="1"/>
</dbReference>
<evidence type="ECO:0000256" key="1">
    <source>
        <dbReference type="ARBA" id="ARBA00004275"/>
    </source>
</evidence>
<feature type="domain" description="Ketoreductase" evidence="9">
    <location>
        <begin position="10"/>
        <end position="203"/>
    </location>
</feature>
<keyword evidence="4" id="KW-0276">Fatty acid metabolism</keyword>
<protein>
    <submittedName>
        <fullName evidence="11">Peroxisomal multifunctional enzyme type 2 isoform X2</fullName>
    </submittedName>
</protein>
<name>A0ABM5CZB3_VICPA</name>
<comment type="similarity">
    <text evidence="3">Belongs to the short-chain dehydrogenases/reductases (SDR) family.</text>
</comment>
<reference evidence="11" key="1">
    <citation type="submission" date="2025-08" db="UniProtKB">
        <authorList>
            <consortium name="RefSeq"/>
        </authorList>
    </citation>
    <scope>IDENTIFICATION</scope>
</reference>
<dbReference type="GeneID" id="102537534"/>
<evidence type="ECO:0000313" key="10">
    <source>
        <dbReference type="Proteomes" id="UP001652581"/>
    </source>
</evidence>
<evidence type="ECO:0000259" key="9">
    <source>
        <dbReference type="SMART" id="SM00822"/>
    </source>
</evidence>
<dbReference type="PANTHER" id="PTHR45024">
    <property type="entry name" value="DEHYDROGENASES, SHORT CHAIN"/>
    <property type="match status" value="1"/>
</dbReference>
<dbReference type="InterPro" id="IPR036291">
    <property type="entry name" value="NAD(P)-bd_dom_sf"/>
</dbReference>
<dbReference type="CDD" id="cd03448">
    <property type="entry name" value="HDE_HSD"/>
    <property type="match status" value="1"/>
</dbReference>
<dbReference type="InterPro" id="IPR003033">
    <property type="entry name" value="SCP2_sterol-bd_dom"/>
</dbReference>
<accession>A0ABM5CZB3</accession>
<evidence type="ECO:0000256" key="5">
    <source>
        <dbReference type="ARBA" id="ARBA00023002"/>
    </source>
</evidence>
<dbReference type="PROSITE" id="PS00061">
    <property type="entry name" value="ADH_SHORT"/>
    <property type="match status" value="1"/>
</dbReference>
<dbReference type="RefSeq" id="XP_072813995.1">
    <property type="nucleotide sequence ID" value="XM_072957894.1"/>
</dbReference>
<dbReference type="PANTHER" id="PTHR45024:SF2">
    <property type="entry name" value="SCP2 DOMAIN-CONTAINING PROTEIN"/>
    <property type="match status" value="1"/>
</dbReference>
<evidence type="ECO:0000256" key="2">
    <source>
        <dbReference type="ARBA" id="ARBA00005005"/>
    </source>
</evidence>
<evidence type="ECO:0000256" key="7">
    <source>
        <dbReference type="ARBA" id="ARBA00023140"/>
    </source>
</evidence>
<dbReference type="InterPro" id="IPR057326">
    <property type="entry name" value="KR_dom"/>
</dbReference>
<dbReference type="InterPro" id="IPR002347">
    <property type="entry name" value="SDR_fam"/>
</dbReference>
<dbReference type="Gene3D" id="1.10.287.4290">
    <property type="match status" value="1"/>
</dbReference>
<organism evidence="10 11">
    <name type="scientific">Vicugna pacos</name>
    <name type="common">Alpaca</name>
    <name type="synonym">Lama pacos</name>
    <dbReference type="NCBI Taxonomy" id="30538"/>
    <lineage>
        <taxon>Eukaryota</taxon>
        <taxon>Metazoa</taxon>
        <taxon>Chordata</taxon>
        <taxon>Craniata</taxon>
        <taxon>Vertebrata</taxon>
        <taxon>Euteleostomi</taxon>
        <taxon>Mammalia</taxon>
        <taxon>Eutheria</taxon>
        <taxon>Laurasiatheria</taxon>
        <taxon>Artiodactyla</taxon>
        <taxon>Tylopoda</taxon>
        <taxon>Camelidae</taxon>
        <taxon>Vicugna</taxon>
    </lineage>
</organism>
<evidence type="ECO:0000313" key="11">
    <source>
        <dbReference type="RefSeq" id="XP_072813995.1"/>
    </source>
</evidence>
<dbReference type="SUPFAM" id="SSF55718">
    <property type="entry name" value="SCP-like"/>
    <property type="match status" value="1"/>
</dbReference>
<dbReference type="InterPro" id="IPR036527">
    <property type="entry name" value="SCP2_sterol-bd_dom_sf"/>
</dbReference>
<evidence type="ECO:0000256" key="6">
    <source>
        <dbReference type="ARBA" id="ARBA00023098"/>
    </source>
</evidence>
<dbReference type="CDD" id="cd05353">
    <property type="entry name" value="hydroxyacyl-CoA-like_DH_SDR_c-like"/>
    <property type="match status" value="1"/>
</dbReference>
<dbReference type="Pfam" id="PF01575">
    <property type="entry name" value="MaoC_dehydratas"/>
    <property type="match status" value="1"/>
</dbReference>
<proteinExistence type="inferred from homology"/>
<dbReference type="Pfam" id="PF00106">
    <property type="entry name" value="adh_short"/>
    <property type="match status" value="1"/>
</dbReference>
<evidence type="ECO:0000256" key="4">
    <source>
        <dbReference type="ARBA" id="ARBA00022832"/>
    </source>
</evidence>
<dbReference type="Gene3D" id="3.10.129.10">
    <property type="entry name" value="Hotdog Thioesterase"/>
    <property type="match status" value="2"/>
</dbReference>
<dbReference type="InterPro" id="IPR051687">
    <property type="entry name" value="Peroxisomal_Beta-Oxidation"/>
</dbReference>
<comment type="subcellular location">
    <subcellularLocation>
        <location evidence="1">Peroxisome</location>
    </subcellularLocation>
</comment>
<dbReference type="SUPFAM" id="SSF54637">
    <property type="entry name" value="Thioesterase/thiol ester dehydrase-isomerase"/>
    <property type="match status" value="2"/>
</dbReference>
<keyword evidence="10" id="KW-1185">Reference proteome</keyword>
<dbReference type="PRINTS" id="PR00081">
    <property type="entry name" value="GDHRDH"/>
</dbReference>
<dbReference type="Pfam" id="PF22622">
    <property type="entry name" value="MFE-2_hydrat-2_N"/>
    <property type="match status" value="1"/>
</dbReference>
<keyword evidence="8" id="KW-0456">Lyase</keyword>
<sequence>MASPLRFDGRVVLVTGAGGGLGRAYALAFAERGASVVVNDLGGDFKGVGKGSSAADKVVEEIRRKGGKAVANYDSVEAGEKVVKTALDAFGRIDVVINNAGILRDRSFGRISDEDWDIIHRVHLRGSFLVTRAAWDHMKKQNFGRIIMTSSASGIFGNFGQANYSAAKLGLLGLSNTLALEGKKNNIHCNTIAPTAASRMTQTILPQDLMDVLKPDYVAPLVLWLCHENCEENGGLFEVGAGWIGKLRWERTLGAIVRQRNQPMTPEAVQANWTKICDFDNAAKPQRIQESFDTIVGALSKIDSDGEVMANRTSHVSSAATSGIAGAVGHKLPPFSSSYTELDTIMYALGVGASMKEPKDLKFIYEGSSDFSCLPTLGVIMAQKSIMGGRLAEIPGLSINLAKVLHGEQYLELYKPLPRAGELKCEAVVADVLDKGSGLVLLMDVYSYSGEELICYNQFSIFVVGSGGFGGKRTSDKVKAAVAIPNRPPDAVLTDTTSLNQAALYRLSGDWNPLHIDPNFASLAGFDKPILHGLCTFGFSARHVLQQFADNDVSRFKAIKVRFAKPVYPGQTLQTEMWKEGNRIHFQTKIQETGDIVISNAYVDLVPTSDILAKTPSEGGELQSTLVFEEIGRRLQGIGQEVVKKVNAVFEWHITKGGNTAAKWTIDLKNGSGKVYQGPAKGSADTTITLSDEDFIDVVLGKLDPQKCLGAFAVMSQCPEVQSLKTGNMQAWSRNLFKKCRNLVILLLGICSKKTGIL</sequence>
<dbReference type="SUPFAM" id="SSF51735">
    <property type="entry name" value="NAD(P)-binding Rossmann-fold domains"/>
    <property type="match status" value="1"/>
</dbReference>
<dbReference type="InterPro" id="IPR020904">
    <property type="entry name" value="Sc_DH/Rdtase_CS"/>
</dbReference>
<dbReference type="InterPro" id="IPR002539">
    <property type="entry name" value="MaoC-like_dom"/>
</dbReference>
<evidence type="ECO:0000256" key="3">
    <source>
        <dbReference type="ARBA" id="ARBA00006484"/>
    </source>
</evidence>
<keyword evidence="7" id="KW-0576">Peroxisome</keyword>
<dbReference type="InterPro" id="IPR054357">
    <property type="entry name" value="MFE-2_N"/>
</dbReference>
<dbReference type="InterPro" id="IPR029069">
    <property type="entry name" value="HotDog_dom_sf"/>
</dbReference>
<comment type="pathway">
    <text evidence="2">Lipid metabolism; fatty acid beta-oxidation.</text>
</comment>